<accession>A0A9X3X825</accession>
<protein>
    <submittedName>
        <fullName evidence="3">Uncharacterized protein</fullName>
    </submittedName>
</protein>
<gene>
    <name evidence="3" type="ORF">KEG57_21265</name>
</gene>
<evidence type="ECO:0000256" key="2">
    <source>
        <dbReference type="SAM" id="SignalP"/>
    </source>
</evidence>
<name>A0A9X3X825_9BACT</name>
<dbReference type="Proteomes" id="UP001151081">
    <property type="component" value="Unassembled WGS sequence"/>
</dbReference>
<dbReference type="RefSeq" id="WP_272423934.1">
    <property type="nucleotide sequence ID" value="NZ_JAGTJJ010000011.1"/>
</dbReference>
<keyword evidence="4" id="KW-1185">Reference proteome</keyword>
<feature type="region of interest" description="Disordered" evidence="1">
    <location>
        <begin position="25"/>
        <end position="61"/>
    </location>
</feature>
<proteinExistence type="predicted"/>
<dbReference type="AlphaFoldDB" id="A0A9X3X825"/>
<evidence type="ECO:0000256" key="1">
    <source>
        <dbReference type="SAM" id="MobiDB-lite"/>
    </source>
</evidence>
<evidence type="ECO:0000313" key="4">
    <source>
        <dbReference type="Proteomes" id="UP001151081"/>
    </source>
</evidence>
<evidence type="ECO:0000313" key="3">
    <source>
        <dbReference type="EMBL" id="MDC3983056.1"/>
    </source>
</evidence>
<comment type="caution">
    <text evidence="3">The sequence shown here is derived from an EMBL/GenBank/DDBJ whole genome shotgun (WGS) entry which is preliminary data.</text>
</comment>
<reference evidence="3 4" key="1">
    <citation type="submission" date="2021-04" db="EMBL/GenBank/DDBJ databases">
        <title>Genome analysis of Polyangium sp.</title>
        <authorList>
            <person name="Li Y."/>
            <person name="Wang J."/>
        </authorList>
    </citation>
    <scope>NUCLEOTIDE SEQUENCE [LARGE SCALE GENOMIC DNA]</scope>
    <source>
        <strain evidence="3 4">SDU14</strain>
    </source>
</reference>
<keyword evidence="2" id="KW-0732">Signal</keyword>
<sequence length="267" mass="26893">MSPIRLASVVLVSLSAGLLVGCPGTDGENTPSGSAGTGGTGGIGGTGGEGGAGGMTTSSSGTGGTPMCTDYTDVEQTDCNLLAQDCKGPNESCRSNGLGTGTVCEGGAGIKGVGAPCTLANGECAVGLTCVFGYCSPICCRSQPASFCGSAQCNVYNRYGEKRVWLCNFAKSCTLFDGKECTDGYPCRLTVLEDELSLCVPMSATPAPEGGACKDLNDCAANQRCFNSICRYSCLNTGWQNLEPEAGGCPAGQTCTPETATYGVCVP</sequence>
<feature type="compositionally biased region" description="Gly residues" evidence="1">
    <location>
        <begin position="35"/>
        <end position="54"/>
    </location>
</feature>
<dbReference type="PROSITE" id="PS51257">
    <property type="entry name" value="PROKAR_LIPOPROTEIN"/>
    <property type="match status" value="1"/>
</dbReference>
<feature type="signal peptide" evidence="2">
    <location>
        <begin position="1"/>
        <end position="21"/>
    </location>
</feature>
<organism evidence="3 4">
    <name type="scientific">Polyangium jinanense</name>
    <dbReference type="NCBI Taxonomy" id="2829994"/>
    <lineage>
        <taxon>Bacteria</taxon>
        <taxon>Pseudomonadati</taxon>
        <taxon>Myxococcota</taxon>
        <taxon>Polyangia</taxon>
        <taxon>Polyangiales</taxon>
        <taxon>Polyangiaceae</taxon>
        <taxon>Polyangium</taxon>
    </lineage>
</organism>
<dbReference type="EMBL" id="JAGTJJ010000011">
    <property type="protein sequence ID" value="MDC3983056.1"/>
    <property type="molecule type" value="Genomic_DNA"/>
</dbReference>
<feature type="chain" id="PRO_5040822053" evidence="2">
    <location>
        <begin position="22"/>
        <end position="267"/>
    </location>
</feature>